<dbReference type="Pfam" id="PF13639">
    <property type="entry name" value="zf-RING_2"/>
    <property type="match status" value="1"/>
</dbReference>
<dbReference type="SMART" id="SM00184">
    <property type="entry name" value="RING"/>
    <property type="match status" value="1"/>
</dbReference>
<dbReference type="InterPro" id="IPR013083">
    <property type="entry name" value="Znf_RING/FYVE/PHD"/>
</dbReference>
<accession>A0AB40CNG4</accession>
<dbReference type="GeneID" id="120278722"/>
<dbReference type="PROSITE" id="PS50089">
    <property type="entry name" value="ZF_RING_2"/>
    <property type="match status" value="1"/>
</dbReference>
<dbReference type="GO" id="GO:0016567">
    <property type="term" value="P:protein ubiquitination"/>
    <property type="evidence" value="ECO:0007669"/>
    <property type="project" value="InterPro"/>
</dbReference>
<reference evidence="5" key="1">
    <citation type="submission" date="2025-08" db="UniProtKB">
        <authorList>
            <consortium name="RefSeq"/>
        </authorList>
    </citation>
    <scope>IDENTIFICATION</scope>
</reference>
<feature type="domain" description="RING-type" evidence="3">
    <location>
        <begin position="193"/>
        <end position="234"/>
    </location>
</feature>
<dbReference type="AlphaFoldDB" id="A0AB40CNG4"/>
<feature type="region of interest" description="Disordered" evidence="2">
    <location>
        <begin position="119"/>
        <end position="140"/>
    </location>
</feature>
<organism evidence="4 5">
    <name type="scientific">Dioscorea cayennensis subsp. rotundata</name>
    <name type="common">White Guinea yam</name>
    <name type="synonym">Dioscorea rotundata</name>
    <dbReference type="NCBI Taxonomy" id="55577"/>
    <lineage>
        <taxon>Eukaryota</taxon>
        <taxon>Viridiplantae</taxon>
        <taxon>Streptophyta</taxon>
        <taxon>Embryophyta</taxon>
        <taxon>Tracheophyta</taxon>
        <taxon>Spermatophyta</taxon>
        <taxon>Magnoliopsida</taxon>
        <taxon>Liliopsida</taxon>
        <taxon>Dioscoreales</taxon>
        <taxon>Dioscoreaceae</taxon>
        <taxon>Dioscorea</taxon>
    </lineage>
</organism>
<feature type="compositionally biased region" description="Polar residues" evidence="2">
    <location>
        <begin position="76"/>
        <end position="87"/>
    </location>
</feature>
<keyword evidence="1" id="KW-0862">Zinc</keyword>
<dbReference type="RefSeq" id="XP_039141385.1">
    <property type="nucleotide sequence ID" value="XM_039285451.1"/>
</dbReference>
<dbReference type="PANTHER" id="PTHR46400">
    <property type="entry name" value="RING/U-BOX SUPERFAMILY PROTEIN"/>
    <property type="match status" value="1"/>
</dbReference>
<dbReference type="InterPro" id="IPR001841">
    <property type="entry name" value="Znf_RING"/>
</dbReference>
<dbReference type="SUPFAM" id="SSF57850">
    <property type="entry name" value="RING/U-box"/>
    <property type="match status" value="1"/>
</dbReference>
<dbReference type="GO" id="GO:0008270">
    <property type="term" value="F:zinc ion binding"/>
    <property type="evidence" value="ECO:0007669"/>
    <property type="project" value="UniProtKB-KW"/>
</dbReference>
<dbReference type="PANTHER" id="PTHR46400:SF11">
    <property type="entry name" value="OS04G0571200 PROTEIN"/>
    <property type="match status" value="1"/>
</dbReference>
<dbReference type="InterPro" id="IPR033276">
    <property type="entry name" value="BB"/>
</dbReference>
<protein>
    <submittedName>
        <fullName evidence="5">E3 ubiquitin ligase BIG BROTHER-related-like isoform X1</fullName>
    </submittedName>
</protein>
<keyword evidence="1" id="KW-0863">Zinc-finger</keyword>
<evidence type="ECO:0000313" key="5">
    <source>
        <dbReference type="RefSeq" id="XP_039141385.1"/>
    </source>
</evidence>
<feature type="compositionally biased region" description="Low complexity" evidence="2">
    <location>
        <begin position="62"/>
        <end position="71"/>
    </location>
</feature>
<evidence type="ECO:0000259" key="3">
    <source>
        <dbReference type="PROSITE" id="PS50089"/>
    </source>
</evidence>
<name>A0AB40CNG4_DIOCR</name>
<gene>
    <name evidence="5" type="primary">LOC120278722</name>
</gene>
<dbReference type="FunFam" id="3.30.40.10:FF:000226">
    <property type="entry name" value="E3 ubiquitin ligase BIG BROTHER"/>
    <property type="match status" value="1"/>
</dbReference>
<dbReference type="Gene3D" id="3.30.40.10">
    <property type="entry name" value="Zinc/RING finger domain, C3HC4 (zinc finger)"/>
    <property type="match status" value="1"/>
</dbReference>
<evidence type="ECO:0000256" key="2">
    <source>
        <dbReference type="SAM" id="MobiDB-lite"/>
    </source>
</evidence>
<dbReference type="GO" id="GO:0004842">
    <property type="term" value="F:ubiquitin-protein transferase activity"/>
    <property type="evidence" value="ECO:0007669"/>
    <property type="project" value="InterPro"/>
</dbReference>
<dbReference type="Proteomes" id="UP001515500">
    <property type="component" value="Chromosome 16"/>
</dbReference>
<evidence type="ECO:0000313" key="4">
    <source>
        <dbReference type="Proteomes" id="UP001515500"/>
    </source>
</evidence>
<dbReference type="GO" id="GO:0031624">
    <property type="term" value="F:ubiquitin conjugating enzyme binding"/>
    <property type="evidence" value="ECO:0007669"/>
    <property type="project" value="TreeGrafter"/>
</dbReference>
<proteinExistence type="predicted"/>
<keyword evidence="1" id="KW-0479">Metal-binding</keyword>
<keyword evidence="4" id="KW-1185">Reference proteome</keyword>
<feature type="region of interest" description="Disordered" evidence="2">
    <location>
        <begin position="62"/>
        <end position="87"/>
    </location>
</feature>
<sequence>MTDQTSPSCGSVIMGLIMETKGKEQFVDVHYVNTAVPCVVEEYYVGFPDSHEDQESVYQTARASSSAGSRSDFVRDQSTNRGNSLRTASVVRSQLTIDEALARELQELEVAEVDITSKSSTKSSGGQYTSNTSDQVVRQDDVDPDNMTYEELQSLGEAIGAETKGLSDELISFLPTSTYKTGLFSRKNKEDKCVICHDSYKNRVKLIHLPCQHYFHSKCVAHWLKINKACPICKEEVFGS</sequence>
<dbReference type="GO" id="GO:0046621">
    <property type="term" value="P:negative regulation of organ growth"/>
    <property type="evidence" value="ECO:0007669"/>
    <property type="project" value="InterPro"/>
</dbReference>
<evidence type="ECO:0000256" key="1">
    <source>
        <dbReference type="PROSITE-ProRule" id="PRU00175"/>
    </source>
</evidence>